<proteinExistence type="predicted"/>
<reference evidence="2 3" key="1">
    <citation type="submission" date="2020-07" db="EMBL/GenBank/DDBJ databases">
        <title>Bradyrhizobium diversity isolated from nodules of indigenous legumes of Western Australia.</title>
        <authorList>
            <person name="Klepa M.S."/>
        </authorList>
    </citation>
    <scope>NUCLEOTIDE SEQUENCE [LARGE SCALE GENOMIC DNA]</scope>
    <source>
        <strain evidence="2 3">CNPSo 4010</strain>
    </source>
</reference>
<protein>
    <recommendedName>
        <fullName evidence="4">Secreted protein</fullName>
    </recommendedName>
</protein>
<accession>A0ABS0PU18</accession>
<evidence type="ECO:0000313" key="2">
    <source>
        <dbReference type="EMBL" id="MBH5400695.1"/>
    </source>
</evidence>
<gene>
    <name evidence="2" type="ORF">HZZ13_23305</name>
</gene>
<evidence type="ECO:0000256" key="1">
    <source>
        <dbReference type="SAM" id="SignalP"/>
    </source>
</evidence>
<evidence type="ECO:0000313" key="3">
    <source>
        <dbReference type="Proteomes" id="UP000807370"/>
    </source>
</evidence>
<feature type="signal peptide" evidence="1">
    <location>
        <begin position="1"/>
        <end position="27"/>
    </location>
</feature>
<evidence type="ECO:0008006" key="4">
    <source>
        <dbReference type="Google" id="ProtNLM"/>
    </source>
</evidence>
<dbReference type="EMBL" id="JACCHP010000016">
    <property type="protein sequence ID" value="MBH5400695.1"/>
    <property type="molecule type" value="Genomic_DNA"/>
</dbReference>
<dbReference type="RefSeq" id="WP_197961864.1">
    <property type="nucleotide sequence ID" value="NZ_JACCHP010000016.1"/>
</dbReference>
<keyword evidence="1" id="KW-0732">Signal</keyword>
<keyword evidence="3" id="KW-1185">Reference proteome</keyword>
<dbReference type="PROSITE" id="PS51257">
    <property type="entry name" value="PROKAR_LIPOPROTEIN"/>
    <property type="match status" value="1"/>
</dbReference>
<feature type="chain" id="PRO_5046226970" description="Secreted protein" evidence="1">
    <location>
        <begin position="28"/>
        <end position="202"/>
    </location>
</feature>
<organism evidence="2 3">
    <name type="scientific">Bradyrhizobium agreste</name>
    <dbReference type="NCBI Taxonomy" id="2751811"/>
    <lineage>
        <taxon>Bacteria</taxon>
        <taxon>Pseudomonadati</taxon>
        <taxon>Pseudomonadota</taxon>
        <taxon>Alphaproteobacteria</taxon>
        <taxon>Hyphomicrobiales</taxon>
        <taxon>Nitrobacteraceae</taxon>
        <taxon>Bradyrhizobium</taxon>
    </lineage>
</organism>
<dbReference type="Proteomes" id="UP000807370">
    <property type="component" value="Unassembled WGS sequence"/>
</dbReference>
<name>A0ABS0PU18_9BRAD</name>
<sequence length="202" mass="21455">MVQRMLAGGLIAAACGLAPIWVCGAQAQDIAKALDHITTTADKICGIVATRGSSSDMKIKGQVQVEVSGLLKKLGDLGVTVSPDVSKSAYDSVGREELRATLDDVRKCKLDVYKDLRGILIPVAPVPGGRGATEFIAPNEQKNSARLAECDPVDLSFRPENFGPGMIGPGVSTIRMRPNPNNPCQPSGTWQKIDGAWRKISD</sequence>
<comment type="caution">
    <text evidence="2">The sequence shown here is derived from an EMBL/GenBank/DDBJ whole genome shotgun (WGS) entry which is preliminary data.</text>
</comment>